<sequence>MSVFFRSVNAEFAKILTTRMWWILALVLFAYIALLAGGLSALFGGIQSGAIGSAAAGGGGAPPPASLPALIYSFATSVGYVFPVLIGALATTGEFRHQTLTPTFLATPRRGGVLGAKSVTLFLVGAGYGVVALAASVGIGALVMNGFGIDPQLGDSAIWALVGRAVLAMALWSTIGVGLGALVPNQVATIVIVLAFTQFVEPLLRLASSFTTVTAGIGQFLPGAASDSLVGASILTITSASAVSLDWRQGGLVLVAYATIATLGGYITSWKKDVT</sequence>
<dbReference type="EMBL" id="JACCFM010000001">
    <property type="protein sequence ID" value="NYJ20909.1"/>
    <property type="molecule type" value="Genomic_DNA"/>
</dbReference>
<comment type="caution">
    <text evidence="2">The sequence shown here is derived from an EMBL/GenBank/DDBJ whole genome shotgun (WGS) entry which is preliminary data.</text>
</comment>
<dbReference type="Proteomes" id="UP000537260">
    <property type="component" value="Unassembled WGS sequence"/>
</dbReference>
<reference evidence="2 3" key="1">
    <citation type="submission" date="2020-07" db="EMBL/GenBank/DDBJ databases">
        <title>Sequencing the genomes of 1000 actinobacteria strains.</title>
        <authorList>
            <person name="Klenk H.-P."/>
        </authorList>
    </citation>
    <scope>NUCLEOTIDE SEQUENCE [LARGE SCALE GENOMIC DNA]</scope>
    <source>
        <strain evidence="2 3">LI1</strain>
    </source>
</reference>
<dbReference type="AlphaFoldDB" id="A0A7Z0EHA7"/>
<keyword evidence="3" id="KW-1185">Reference proteome</keyword>
<organism evidence="2 3">
    <name type="scientific">Glaciibacter psychrotolerans</name>
    <dbReference type="NCBI Taxonomy" id="670054"/>
    <lineage>
        <taxon>Bacteria</taxon>
        <taxon>Bacillati</taxon>
        <taxon>Actinomycetota</taxon>
        <taxon>Actinomycetes</taxon>
        <taxon>Micrococcales</taxon>
        <taxon>Microbacteriaceae</taxon>
        <taxon>Glaciibacter</taxon>
    </lineage>
</organism>
<protein>
    <recommendedName>
        <fullName evidence="4">ABC transporter permease</fullName>
    </recommendedName>
</protein>
<feature type="transmembrane region" description="Helical" evidence="1">
    <location>
        <begin position="69"/>
        <end position="90"/>
    </location>
</feature>
<proteinExistence type="predicted"/>
<gene>
    <name evidence="2" type="ORF">HNR05_002700</name>
</gene>
<feature type="transmembrane region" description="Helical" evidence="1">
    <location>
        <begin position="21"/>
        <end position="43"/>
    </location>
</feature>
<keyword evidence="1" id="KW-0472">Membrane</keyword>
<feature type="transmembrane region" description="Helical" evidence="1">
    <location>
        <begin position="119"/>
        <end position="144"/>
    </location>
</feature>
<evidence type="ECO:0000313" key="3">
    <source>
        <dbReference type="Proteomes" id="UP000537260"/>
    </source>
</evidence>
<name>A0A7Z0EHA7_9MICO</name>
<dbReference type="RefSeq" id="WP_343062593.1">
    <property type="nucleotide sequence ID" value="NZ_JACCFM010000001.1"/>
</dbReference>
<accession>A0A7Z0EHA7</accession>
<evidence type="ECO:0008006" key="4">
    <source>
        <dbReference type="Google" id="ProtNLM"/>
    </source>
</evidence>
<keyword evidence="1" id="KW-0812">Transmembrane</keyword>
<evidence type="ECO:0000313" key="2">
    <source>
        <dbReference type="EMBL" id="NYJ20909.1"/>
    </source>
</evidence>
<keyword evidence="1" id="KW-1133">Transmembrane helix</keyword>
<feature type="transmembrane region" description="Helical" evidence="1">
    <location>
        <begin position="156"/>
        <end position="175"/>
    </location>
</feature>
<evidence type="ECO:0000256" key="1">
    <source>
        <dbReference type="SAM" id="Phobius"/>
    </source>
</evidence>
<feature type="transmembrane region" description="Helical" evidence="1">
    <location>
        <begin position="250"/>
        <end position="269"/>
    </location>
</feature>